<keyword evidence="7" id="KW-1185">Reference proteome</keyword>
<name>A0ABX2EEL8_9BURK</name>
<sequence>MNAPNETFELTLTRFIRAPREKVYDAFVTPSLMAAWNCPRGMVVEASAEAHVGGAYRLQMRARDGTRFEVNGHYVELKRPERLSYTWTWAGGGPMPEGLQTLIEVELIARDGGTALTMRHSGFPTAALRDSHTHGWTGCLNKLNDLLDPEGTAGTLTLLGDPRSSYVRTARMAFAEKGVAITLKPLAPNAPEVVAVHPFARIPVLLDGPTAMWETRAILQFADESFGDSLTLTPGRISDRVACEQWVSAVNCYLYDTMVRRYVLPYIFPKGEGDRAVIERAVAEMPAQLAALERAYERSDTLAGQSVSFADLFVAPILAYVERFPEGKQLLGDMPNIRRAQAVMRQRPSFIATDPQAR</sequence>
<accession>A0ABX2EEL8</accession>
<dbReference type="PROSITE" id="PS50405">
    <property type="entry name" value="GST_CTER"/>
    <property type="match status" value="1"/>
</dbReference>
<proteinExistence type="inferred from homology"/>
<feature type="domain" description="GST C-terminal" evidence="5">
    <location>
        <begin position="236"/>
        <end position="358"/>
    </location>
</feature>
<dbReference type="Gene3D" id="3.40.30.10">
    <property type="entry name" value="Glutaredoxin"/>
    <property type="match status" value="1"/>
</dbReference>
<dbReference type="Gene3D" id="3.30.530.20">
    <property type="match status" value="1"/>
</dbReference>
<dbReference type="InterPro" id="IPR004045">
    <property type="entry name" value="Glutathione_S-Trfase_N"/>
</dbReference>
<dbReference type="InterPro" id="IPR010987">
    <property type="entry name" value="Glutathione-S-Trfase_C-like"/>
</dbReference>
<dbReference type="Pfam" id="PF08327">
    <property type="entry name" value="AHSA1"/>
    <property type="match status" value="1"/>
</dbReference>
<evidence type="ECO:0000259" key="4">
    <source>
        <dbReference type="PROSITE" id="PS50404"/>
    </source>
</evidence>
<dbReference type="InterPro" id="IPR040079">
    <property type="entry name" value="Glutathione_S-Trfase"/>
</dbReference>
<dbReference type="InterPro" id="IPR036249">
    <property type="entry name" value="Thioredoxin-like_sf"/>
</dbReference>
<comment type="similarity">
    <text evidence="1">Belongs to the AHA1 family.</text>
</comment>
<dbReference type="InterPro" id="IPR023393">
    <property type="entry name" value="START-like_dom_sf"/>
</dbReference>
<dbReference type="Gene3D" id="1.20.1050.10">
    <property type="match status" value="1"/>
</dbReference>
<evidence type="ECO:0000313" key="6">
    <source>
        <dbReference type="EMBL" id="NRF67065.1"/>
    </source>
</evidence>
<dbReference type="InterPro" id="IPR013538">
    <property type="entry name" value="ASHA1/2-like_C"/>
</dbReference>
<dbReference type="SUPFAM" id="SSF55961">
    <property type="entry name" value="Bet v1-like"/>
    <property type="match status" value="1"/>
</dbReference>
<dbReference type="PROSITE" id="PS50404">
    <property type="entry name" value="GST_NTER"/>
    <property type="match status" value="1"/>
</dbReference>
<dbReference type="RefSeq" id="WP_173122150.1">
    <property type="nucleotide sequence ID" value="NZ_JABRWJ010000002.1"/>
</dbReference>
<dbReference type="PANTHER" id="PTHR43900">
    <property type="entry name" value="GLUTATHIONE S-TRANSFERASE RHO"/>
    <property type="match status" value="1"/>
</dbReference>
<dbReference type="PANTHER" id="PTHR43900:SF3">
    <property type="entry name" value="GLUTATHIONE S-TRANSFERASE RHO"/>
    <property type="match status" value="1"/>
</dbReference>
<dbReference type="CDD" id="cd07814">
    <property type="entry name" value="SRPBCC_CalC_Aha1-like"/>
    <property type="match status" value="1"/>
</dbReference>
<dbReference type="SFLD" id="SFLDS00019">
    <property type="entry name" value="Glutathione_Transferase_(cytos"/>
    <property type="match status" value="1"/>
</dbReference>
<dbReference type="Proteomes" id="UP000737171">
    <property type="component" value="Unassembled WGS sequence"/>
</dbReference>
<dbReference type="SUPFAM" id="SSF47616">
    <property type="entry name" value="GST C-terminal domain-like"/>
    <property type="match status" value="1"/>
</dbReference>
<comment type="caution">
    <text evidence="6">The sequence shown here is derived from an EMBL/GenBank/DDBJ whole genome shotgun (WGS) entry which is preliminary data.</text>
</comment>
<dbReference type="InterPro" id="IPR004046">
    <property type="entry name" value="GST_C"/>
</dbReference>
<dbReference type="SFLD" id="SFLDG00358">
    <property type="entry name" value="Main_(cytGST)"/>
    <property type="match status" value="1"/>
</dbReference>
<evidence type="ECO:0000256" key="3">
    <source>
        <dbReference type="ARBA" id="ARBA00022679"/>
    </source>
</evidence>
<reference evidence="6 7" key="1">
    <citation type="submission" date="2020-05" db="EMBL/GenBank/DDBJ databases">
        <title>Aquincola sp. isolate from soil.</title>
        <authorList>
            <person name="Han J."/>
            <person name="Kim D.-U."/>
        </authorList>
    </citation>
    <scope>NUCLEOTIDE SEQUENCE [LARGE SCALE GENOMIC DNA]</scope>
    <source>
        <strain evidence="6 7">S2</strain>
    </source>
</reference>
<dbReference type="EMBL" id="JABRWJ010000002">
    <property type="protein sequence ID" value="NRF67065.1"/>
    <property type="molecule type" value="Genomic_DNA"/>
</dbReference>
<protein>
    <recommendedName>
        <fullName evidence="2">glutathione transferase</fullName>
        <ecNumber evidence="2">2.5.1.18</ecNumber>
    </recommendedName>
</protein>
<evidence type="ECO:0000256" key="2">
    <source>
        <dbReference type="ARBA" id="ARBA00012452"/>
    </source>
</evidence>
<evidence type="ECO:0000256" key="1">
    <source>
        <dbReference type="ARBA" id="ARBA00006817"/>
    </source>
</evidence>
<evidence type="ECO:0000313" key="7">
    <source>
        <dbReference type="Proteomes" id="UP000737171"/>
    </source>
</evidence>
<dbReference type="Pfam" id="PF13417">
    <property type="entry name" value="GST_N_3"/>
    <property type="match status" value="1"/>
</dbReference>
<evidence type="ECO:0000259" key="5">
    <source>
        <dbReference type="PROSITE" id="PS50405"/>
    </source>
</evidence>
<feature type="domain" description="GST N-terminal" evidence="4">
    <location>
        <begin position="154"/>
        <end position="230"/>
    </location>
</feature>
<gene>
    <name evidence="6" type="ORF">HLB44_08740</name>
</gene>
<dbReference type="Pfam" id="PF00043">
    <property type="entry name" value="GST_C"/>
    <property type="match status" value="1"/>
</dbReference>
<dbReference type="CDD" id="cd00299">
    <property type="entry name" value="GST_C_family"/>
    <property type="match status" value="1"/>
</dbReference>
<dbReference type="SUPFAM" id="SSF52833">
    <property type="entry name" value="Thioredoxin-like"/>
    <property type="match status" value="1"/>
</dbReference>
<dbReference type="InterPro" id="IPR036282">
    <property type="entry name" value="Glutathione-S-Trfase_C_sf"/>
</dbReference>
<dbReference type="EC" id="2.5.1.18" evidence="2"/>
<organism evidence="6 7">
    <name type="scientific">Pseudaquabacterium terrae</name>
    <dbReference type="NCBI Taxonomy" id="2732868"/>
    <lineage>
        <taxon>Bacteria</taxon>
        <taxon>Pseudomonadati</taxon>
        <taxon>Pseudomonadota</taxon>
        <taxon>Betaproteobacteria</taxon>
        <taxon>Burkholderiales</taxon>
        <taxon>Sphaerotilaceae</taxon>
        <taxon>Pseudaquabacterium</taxon>
    </lineage>
</organism>
<keyword evidence="3" id="KW-0808">Transferase</keyword>